<comment type="caution">
    <text evidence="1">The sequence shown here is derived from an EMBL/GenBank/DDBJ whole genome shotgun (WGS) entry which is preliminary data.</text>
</comment>
<organism evidence="1 2">
    <name type="scientific">Actinomadura parmotrematis</name>
    <dbReference type="NCBI Taxonomy" id="2864039"/>
    <lineage>
        <taxon>Bacteria</taxon>
        <taxon>Bacillati</taxon>
        <taxon>Actinomycetota</taxon>
        <taxon>Actinomycetes</taxon>
        <taxon>Streptosporangiales</taxon>
        <taxon>Thermomonosporaceae</taxon>
        <taxon>Actinomadura</taxon>
    </lineage>
</organism>
<reference evidence="1 2" key="1">
    <citation type="submission" date="2021-07" db="EMBL/GenBank/DDBJ databases">
        <title>Actinomadura sp. PM05-2 isolated from lichen.</title>
        <authorList>
            <person name="Somphong A."/>
            <person name="Phongsopitanun W."/>
            <person name="Tanasupawat S."/>
            <person name="Peongsungnone V."/>
        </authorList>
    </citation>
    <scope>NUCLEOTIDE SEQUENCE [LARGE SCALE GENOMIC DNA]</scope>
    <source>
        <strain evidence="1 2">PM05-2</strain>
    </source>
</reference>
<evidence type="ECO:0008006" key="3">
    <source>
        <dbReference type="Google" id="ProtNLM"/>
    </source>
</evidence>
<protein>
    <recommendedName>
        <fullName evidence="3">2'-5' RNA ligase family protein</fullName>
    </recommendedName>
</protein>
<dbReference type="EMBL" id="JAIBOA010000016">
    <property type="protein sequence ID" value="MBW8485533.1"/>
    <property type="molecule type" value="Genomic_DNA"/>
</dbReference>
<keyword evidence="2" id="KW-1185">Reference proteome</keyword>
<evidence type="ECO:0000313" key="1">
    <source>
        <dbReference type="EMBL" id="MBW8485533.1"/>
    </source>
</evidence>
<dbReference type="RefSeq" id="WP_220168754.1">
    <property type="nucleotide sequence ID" value="NZ_JAIBOA010000016.1"/>
</dbReference>
<sequence length="171" mass="17376">MSRPRVLGVSALLGGWLFADLLLGLTIVMLGAQAPPDDDPAAGAAPSPSPCATRLGGVKAKPAKLTFTVSAGASADRLAAQVAKAMRPHAATVRGRHAGMVLTFGAAGGAGPGERLAARVNKALAKTDPATFRTAAFRNFHDLSSPDGTVSLEIYFVSDGCPTSPRAQGTR</sequence>
<name>A0ABS7FYL0_9ACTN</name>
<evidence type="ECO:0000313" key="2">
    <source>
        <dbReference type="Proteomes" id="UP000774570"/>
    </source>
</evidence>
<dbReference type="Proteomes" id="UP000774570">
    <property type="component" value="Unassembled WGS sequence"/>
</dbReference>
<accession>A0ABS7FYL0</accession>
<proteinExistence type="predicted"/>
<gene>
    <name evidence="1" type="ORF">K1Y72_24345</name>
</gene>